<protein>
    <submittedName>
        <fullName evidence="2">GNAT family N-acetyltransferase</fullName>
        <ecNumber evidence="2">2.3.1.-</ecNumber>
    </submittedName>
</protein>
<dbReference type="RefSeq" id="WP_315998882.1">
    <property type="nucleotide sequence ID" value="NZ_JAWDJT010000008.1"/>
</dbReference>
<comment type="caution">
    <text evidence="2">The sequence shown here is derived from an EMBL/GenBank/DDBJ whole genome shotgun (WGS) entry which is preliminary data.</text>
</comment>
<dbReference type="Proteomes" id="UP001250698">
    <property type="component" value="Unassembled WGS sequence"/>
</dbReference>
<reference evidence="2 3" key="1">
    <citation type="submission" date="2023-10" db="EMBL/GenBank/DDBJ databases">
        <title>Hymenobacter endophyticus sp. nov., an isolate from the leaf tissues of wheat.</title>
        <authorList>
            <person name="Dai Y."/>
        </authorList>
    </citation>
    <scope>NUCLEOTIDE SEQUENCE [LARGE SCALE GENOMIC DNA]</scope>
    <source>
        <strain evidence="2 3">ZK17L-C2</strain>
    </source>
</reference>
<evidence type="ECO:0000259" key="1">
    <source>
        <dbReference type="PROSITE" id="PS51729"/>
    </source>
</evidence>
<dbReference type="PANTHER" id="PTHR31435">
    <property type="entry name" value="PROTEIN NATD1"/>
    <property type="match status" value="1"/>
</dbReference>
<dbReference type="InterPro" id="IPR045057">
    <property type="entry name" value="Gcn5-rel_NAT"/>
</dbReference>
<keyword evidence="3" id="KW-1185">Reference proteome</keyword>
<accession>A0ABU3TJ82</accession>
<dbReference type="GO" id="GO:0016746">
    <property type="term" value="F:acyltransferase activity"/>
    <property type="evidence" value="ECO:0007669"/>
    <property type="project" value="UniProtKB-KW"/>
</dbReference>
<proteinExistence type="predicted"/>
<dbReference type="InterPro" id="IPR031165">
    <property type="entry name" value="GNAT_YJDJ"/>
</dbReference>
<dbReference type="InterPro" id="IPR016181">
    <property type="entry name" value="Acyl_CoA_acyltransferase"/>
</dbReference>
<keyword evidence="2" id="KW-0808">Transferase</keyword>
<organism evidence="2 3">
    <name type="scientific">Hymenobacter endophyticus</name>
    <dbReference type="NCBI Taxonomy" id="3076335"/>
    <lineage>
        <taxon>Bacteria</taxon>
        <taxon>Pseudomonadati</taxon>
        <taxon>Bacteroidota</taxon>
        <taxon>Cytophagia</taxon>
        <taxon>Cytophagales</taxon>
        <taxon>Hymenobacteraceae</taxon>
        <taxon>Hymenobacter</taxon>
    </lineage>
</organism>
<gene>
    <name evidence="2" type="ORF">ROI90_13515</name>
</gene>
<dbReference type="PANTHER" id="PTHR31435:SF9">
    <property type="entry name" value="PROTEIN NATD1"/>
    <property type="match status" value="1"/>
</dbReference>
<sequence length="97" mass="10835">MAAQVAHHPKNQEFTIEKEGHSAELAYSLPAPHLIDFSHTYVDKPLRGQGVAEELARAGLAYARSQKLQVVTSCPYMQEFVENHPEYHDLRSTDSGS</sequence>
<evidence type="ECO:0000313" key="2">
    <source>
        <dbReference type="EMBL" id="MDU0371421.1"/>
    </source>
</evidence>
<feature type="domain" description="N-acetyltransferase" evidence="1">
    <location>
        <begin position="6"/>
        <end position="92"/>
    </location>
</feature>
<dbReference type="SUPFAM" id="SSF55729">
    <property type="entry name" value="Acyl-CoA N-acyltransferases (Nat)"/>
    <property type="match status" value="1"/>
</dbReference>
<name>A0ABU3TJ82_9BACT</name>
<dbReference type="PROSITE" id="PS51729">
    <property type="entry name" value="GNAT_YJDJ"/>
    <property type="match status" value="1"/>
</dbReference>
<dbReference type="EC" id="2.3.1.-" evidence="2"/>
<dbReference type="Pfam" id="PF14542">
    <property type="entry name" value="Acetyltransf_CG"/>
    <property type="match status" value="1"/>
</dbReference>
<keyword evidence="2" id="KW-0012">Acyltransferase</keyword>
<dbReference type="EMBL" id="JAWDJT010000008">
    <property type="protein sequence ID" value="MDU0371421.1"/>
    <property type="molecule type" value="Genomic_DNA"/>
</dbReference>
<evidence type="ECO:0000313" key="3">
    <source>
        <dbReference type="Proteomes" id="UP001250698"/>
    </source>
</evidence>
<dbReference type="Gene3D" id="3.40.630.30">
    <property type="match status" value="1"/>
</dbReference>
<dbReference type="CDD" id="cd04301">
    <property type="entry name" value="NAT_SF"/>
    <property type="match status" value="1"/>
</dbReference>